<organism evidence="4 5">
    <name type="scientific">Sporolactobacillus kofuensis</name>
    <dbReference type="NCBI Taxonomy" id="269672"/>
    <lineage>
        <taxon>Bacteria</taxon>
        <taxon>Bacillati</taxon>
        <taxon>Bacillota</taxon>
        <taxon>Bacilli</taxon>
        <taxon>Bacillales</taxon>
        <taxon>Sporolactobacillaceae</taxon>
        <taxon>Sporolactobacillus</taxon>
    </lineage>
</organism>
<comment type="similarity">
    <text evidence="1">Belongs to the prephenate/arogenate dehydrogenase family.</text>
</comment>
<dbReference type="Pfam" id="PF02153">
    <property type="entry name" value="PDH_N"/>
    <property type="match status" value="1"/>
</dbReference>
<gene>
    <name evidence="4" type="ORF">ACFP7A_05380</name>
</gene>
<dbReference type="EMBL" id="JBHSTQ010000004">
    <property type="protein sequence ID" value="MFC6386025.1"/>
    <property type="molecule type" value="Genomic_DNA"/>
</dbReference>
<protein>
    <submittedName>
        <fullName evidence="4">Prephenate dehydrogenase</fullName>
    </submittedName>
</protein>
<evidence type="ECO:0000256" key="1">
    <source>
        <dbReference type="ARBA" id="ARBA00007964"/>
    </source>
</evidence>
<accession>A0ABW1WD51</accession>
<dbReference type="PANTHER" id="PTHR21363">
    <property type="entry name" value="PREPHENATE DEHYDROGENASE"/>
    <property type="match status" value="1"/>
</dbReference>
<dbReference type="InterPro" id="IPR003099">
    <property type="entry name" value="Prephen_DH"/>
</dbReference>
<dbReference type="RefSeq" id="WP_253053146.1">
    <property type="nucleotide sequence ID" value="NZ_JAMXWN010000003.1"/>
</dbReference>
<sequence length="151" mass="16319">MKTIVIDGLGLIGGSLALAIKRQSPEWKIFAVDINQESLAFAKSRGFIDEGFETLDSIASQADLILLATPVDRILSHIKLLLGMKLKNGVIVTDVGSTKQQIMEQSKSLVHEGVTFIGGHPMSGSHKSGLRSARPDLFQKANYFLVALMVA</sequence>
<dbReference type="SUPFAM" id="SSF51735">
    <property type="entry name" value="NAD(P)-binding Rossmann-fold domains"/>
    <property type="match status" value="1"/>
</dbReference>
<dbReference type="PANTHER" id="PTHR21363:SF0">
    <property type="entry name" value="PREPHENATE DEHYDROGENASE [NADP(+)]"/>
    <property type="match status" value="1"/>
</dbReference>
<dbReference type="InterPro" id="IPR046826">
    <property type="entry name" value="PDH_N"/>
</dbReference>
<dbReference type="Gene3D" id="3.40.50.720">
    <property type="entry name" value="NAD(P)-binding Rossmann-like Domain"/>
    <property type="match status" value="1"/>
</dbReference>
<dbReference type="InterPro" id="IPR050812">
    <property type="entry name" value="Preph/Arog_dehydrog"/>
</dbReference>
<dbReference type="Proteomes" id="UP001596267">
    <property type="component" value="Unassembled WGS sequence"/>
</dbReference>
<name>A0ABW1WD51_9BACL</name>
<comment type="caution">
    <text evidence="4">The sequence shown here is derived from an EMBL/GenBank/DDBJ whole genome shotgun (WGS) entry which is preliminary data.</text>
</comment>
<reference evidence="5" key="1">
    <citation type="journal article" date="2019" name="Int. J. Syst. Evol. Microbiol.">
        <title>The Global Catalogue of Microorganisms (GCM) 10K type strain sequencing project: providing services to taxonomists for standard genome sequencing and annotation.</title>
        <authorList>
            <consortium name="The Broad Institute Genomics Platform"/>
            <consortium name="The Broad Institute Genome Sequencing Center for Infectious Disease"/>
            <person name="Wu L."/>
            <person name="Ma J."/>
        </authorList>
    </citation>
    <scope>NUCLEOTIDE SEQUENCE [LARGE SCALE GENOMIC DNA]</scope>
    <source>
        <strain evidence="5">CCUG 42001</strain>
    </source>
</reference>
<dbReference type="InterPro" id="IPR036291">
    <property type="entry name" value="NAD(P)-bd_dom_sf"/>
</dbReference>
<evidence type="ECO:0000259" key="3">
    <source>
        <dbReference type="PROSITE" id="PS51176"/>
    </source>
</evidence>
<evidence type="ECO:0000313" key="4">
    <source>
        <dbReference type="EMBL" id="MFC6386025.1"/>
    </source>
</evidence>
<keyword evidence="2" id="KW-0560">Oxidoreductase</keyword>
<evidence type="ECO:0000256" key="2">
    <source>
        <dbReference type="ARBA" id="ARBA00023002"/>
    </source>
</evidence>
<proteinExistence type="inferred from homology"/>
<feature type="domain" description="Prephenate/arogenate dehydrogenase" evidence="3">
    <location>
        <begin position="1"/>
        <end position="151"/>
    </location>
</feature>
<evidence type="ECO:0000313" key="5">
    <source>
        <dbReference type="Proteomes" id="UP001596267"/>
    </source>
</evidence>
<keyword evidence="5" id="KW-1185">Reference proteome</keyword>
<dbReference type="PROSITE" id="PS51176">
    <property type="entry name" value="PDH_ADH"/>
    <property type="match status" value="1"/>
</dbReference>